<keyword evidence="1" id="KW-0677">Repeat</keyword>
<organism evidence="3 4">
    <name type="scientific">Cercophora scortea</name>
    <dbReference type="NCBI Taxonomy" id="314031"/>
    <lineage>
        <taxon>Eukaryota</taxon>
        <taxon>Fungi</taxon>
        <taxon>Dikarya</taxon>
        <taxon>Ascomycota</taxon>
        <taxon>Pezizomycotina</taxon>
        <taxon>Sordariomycetes</taxon>
        <taxon>Sordariomycetidae</taxon>
        <taxon>Sordariales</taxon>
        <taxon>Lasiosphaeriaceae</taxon>
        <taxon>Cercophora</taxon>
    </lineage>
</organism>
<protein>
    <recommendedName>
        <fullName evidence="2">Nephrocystin 3-like N-terminal domain-containing protein</fullName>
    </recommendedName>
</protein>
<evidence type="ECO:0000313" key="4">
    <source>
        <dbReference type="Proteomes" id="UP001286456"/>
    </source>
</evidence>
<dbReference type="Gene3D" id="3.40.50.300">
    <property type="entry name" value="P-loop containing nucleotide triphosphate hydrolases"/>
    <property type="match status" value="1"/>
</dbReference>
<dbReference type="InterPro" id="IPR027417">
    <property type="entry name" value="P-loop_NTPase"/>
</dbReference>
<dbReference type="PANTHER" id="PTHR10039:SF5">
    <property type="entry name" value="NACHT DOMAIN-CONTAINING PROTEIN"/>
    <property type="match status" value="1"/>
</dbReference>
<reference evidence="3" key="2">
    <citation type="submission" date="2023-06" db="EMBL/GenBank/DDBJ databases">
        <authorList>
            <consortium name="Lawrence Berkeley National Laboratory"/>
            <person name="Haridas S."/>
            <person name="Hensen N."/>
            <person name="Bonometti L."/>
            <person name="Westerberg I."/>
            <person name="Brannstrom I.O."/>
            <person name="Guillou S."/>
            <person name="Cros-Aarteil S."/>
            <person name="Calhoun S."/>
            <person name="Kuo A."/>
            <person name="Mondo S."/>
            <person name="Pangilinan J."/>
            <person name="Riley R."/>
            <person name="Labutti K."/>
            <person name="Andreopoulos B."/>
            <person name="Lipzen A."/>
            <person name="Chen C."/>
            <person name="Yanf M."/>
            <person name="Daum C."/>
            <person name="Ng V."/>
            <person name="Clum A."/>
            <person name="Steindorff A."/>
            <person name="Ohm R."/>
            <person name="Martin F."/>
            <person name="Silar P."/>
            <person name="Natvig D."/>
            <person name="Lalanne C."/>
            <person name="Gautier V."/>
            <person name="Ament-Velasquez S.L."/>
            <person name="Kruys A."/>
            <person name="Hutchinson M.I."/>
            <person name="Powell A.J."/>
            <person name="Barry K."/>
            <person name="Miller A.N."/>
            <person name="Grigoriev I.V."/>
            <person name="Debuchy R."/>
            <person name="Gladieux P."/>
            <person name="Thoren M.H."/>
            <person name="Johannesson H."/>
        </authorList>
    </citation>
    <scope>NUCLEOTIDE SEQUENCE</scope>
    <source>
        <strain evidence="3">SMH4131-1</strain>
    </source>
</reference>
<comment type="caution">
    <text evidence="3">The sequence shown here is derived from an EMBL/GenBank/DDBJ whole genome shotgun (WGS) entry which is preliminary data.</text>
</comment>
<proteinExistence type="predicted"/>
<evidence type="ECO:0000256" key="1">
    <source>
        <dbReference type="ARBA" id="ARBA00022737"/>
    </source>
</evidence>
<feature type="domain" description="Nephrocystin 3-like N-terminal" evidence="2">
    <location>
        <begin position="254"/>
        <end position="428"/>
    </location>
</feature>
<dbReference type="PANTHER" id="PTHR10039">
    <property type="entry name" value="AMELOGENIN"/>
    <property type="match status" value="1"/>
</dbReference>
<dbReference type="Proteomes" id="UP001286456">
    <property type="component" value="Unassembled WGS sequence"/>
</dbReference>
<sequence>MDPISAFSLFCNIYTTVDGAVKIGKNIKELYDSATGLSKKAQRLHDELQDLNGCIQTLSSDHEKLSSLPAQPPHLSKVSSECLQVTAKIQAILDKCRVNDSKKDRRCLAVLKAIVRSRRARSELETLQADMKAHCEALRDAIAVATRVDIAALKQDLSSVGQTQSQSMEKLTAIEVLGRNIFRDVSQLEAVMKQAQESVNSANHAAILRALRPRSANSREDEIAERYGKTFDWILEPSGSDCDSRNTKTHGTIDFISWLRDGSGVFHIAGKPGSGKSTLIKFLTGDPRTTEHLEDWAASADKRLIVCKFFFWKYGSDSQRTMAGMYRSILYDACETSAGLAKLLVPELWGSNKPDISDHEVRMAFRRIWTEPQIRQGWRLCLFIDALDEFDGSGEGLTHKDFAKELRALTDAVGNGSGSFLKLCVSSREDHSIMKAFETSPRIRLQDLTRDDISSTVRGKLMEDDHFQALMEKDGAGCQELIDSIIHDAEGVFLWVKLLLFYLKEELSSTAPSLAPLRHIVQTTPSELEDFLGKILNDIKQHHRYGAFFILAMALRMMRVHLSPMGQPPVNSREMKIYQDNLRETQTWLPHLPVYGLSTVLDDLEARKDTHAAGWSTCTSTSRSSKELAGQGDHNTRGEDAAIKVRTWCRGLLDVDTLAVDQLRDQFPYFPYEDRGSEEATESTEADKTFIIAKFAHRSIPDYLNTVIVGGMATYQLKFDDDGVATGILAALITETQATENDTPGRSLVLAIYLRHVVDLLRLRVIPKSSRILPMLQELEAARFDAYNHTSRPIPFRLHHDVRPGEAENRTSIVPGSQQRFYGSHDSTSGQVYFKLMFNESSSVWATASYSGLHEYIQWKLEHDGEVRNSPAVLYTAVLGIAMSYHPLRGIYSSWIGLALRHVLAAGAPLDVPFDPRMFRVNSRTGTWDWVDFTFAYTTWPNKDDDPTLTSTSNLAQGPAHFCSWAWLRALMTILENLYLSRSSWYDGEALYESQVWAMAELWLEYGAPPPVDIMLEPGTGGDNKGVVKMHYRVLTHSRYAARAPVYAFAEEFETGLEGGPRDEIIDRLGRGSTLADWVRFFDPPNKEAMLRYIERNLAVARRAYEGHPELLKTVARASVQARREEGGD</sequence>
<gene>
    <name evidence="3" type="ORF">B0T19DRAFT_271667</name>
</gene>
<accession>A0AAE0I7K3</accession>
<dbReference type="Pfam" id="PF24883">
    <property type="entry name" value="NPHP3_N"/>
    <property type="match status" value="1"/>
</dbReference>
<keyword evidence="4" id="KW-1185">Reference proteome</keyword>
<dbReference type="InterPro" id="IPR056884">
    <property type="entry name" value="NPHP3-like_N"/>
</dbReference>
<dbReference type="EMBL" id="JAUEPO010000006">
    <property type="protein sequence ID" value="KAK3319785.1"/>
    <property type="molecule type" value="Genomic_DNA"/>
</dbReference>
<dbReference type="AlphaFoldDB" id="A0AAE0I7K3"/>
<reference evidence="3" key="1">
    <citation type="journal article" date="2023" name="Mol. Phylogenet. Evol.">
        <title>Genome-scale phylogeny and comparative genomics of the fungal order Sordariales.</title>
        <authorList>
            <person name="Hensen N."/>
            <person name="Bonometti L."/>
            <person name="Westerberg I."/>
            <person name="Brannstrom I.O."/>
            <person name="Guillou S."/>
            <person name="Cros-Aarteil S."/>
            <person name="Calhoun S."/>
            <person name="Haridas S."/>
            <person name="Kuo A."/>
            <person name="Mondo S."/>
            <person name="Pangilinan J."/>
            <person name="Riley R."/>
            <person name="LaButti K."/>
            <person name="Andreopoulos B."/>
            <person name="Lipzen A."/>
            <person name="Chen C."/>
            <person name="Yan M."/>
            <person name="Daum C."/>
            <person name="Ng V."/>
            <person name="Clum A."/>
            <person name="Steindorff A."/>
            <person name="Ohm R.A."/>
            <person name="Martin F."/>
            <person name="Silar P."/>
            <person name="Natvig D.O."/>
            <person name="Lalanne C."/>
            <person name="Gautier V."/>
            <person name="Ament-Velasquez S.L."/>
            <person name="Kruys A."/>
            <person name="Hutchinson M.I."/>
            <person name="Powell A.J."/>
            <person name="Barry K."/>
            <person name="Miller A.N."/>
            <person name="Grigoriev I.V."/>
            <person name="Debuchy R."/>
            <person name="Gladieux P."/>
            <person name="Hiltunen Thoren M."/>
            <person name="Johannesson H."/>
        </authorList>
    </citation>
    <scope>NUCLEOTIDE SEQUENCE</scope>
    <source>
        <strain evidence="3">SMH4131-1</strain>
    </source>
</reference>
<evidence type="ECO:0000259" key="2">
    <source>
        <dbReference type="Pfam" id="PF24883"/>
    </source>
</evidence>
<evidence type="ECO:0000313" key="3">
    <source>
        <dbReference type="EMBL" id="KAK3319785.1"/>
    </source>
</evidence>
<dbReference type="SUPFAM" id="SSF52540">
    <property type="entry name" value="P-loop containing nucleoside triphosphate hydrolases"/>
    <property type="match status" value="1"/>
</dbReference>
<name>A0AAE0I7K3_9PEZI</name>